<name>A0A926QNZ3_9ACTN</name>
<organism evidence="1 2">
    <name type="scientific">Streptomyces griseicoloratus</name>
    <dbReference type="NCBI Taxonomy" id="2752516"/>
    <lineage>
        <taxon>Bacteria</taxon>
        <taxon>Bacillati</taxon>
        <taxon>Actinomycetota</taxon>
        <taxon>Actinomycetes</taxon>
        <taxon>Kitasatosporales</taxon>
        <taxon>Streptomycetaceae</taxon>
        <taxon>Streptomyces</taxon>
    </lineage>
</organism>
<dbReference type="RefSeq" id="WP_188179064.1">
    <property type="nucleotide sequence ID" value="NZ_JACVQF010000055.1"/>
</dbReference>
<evidence type="ECO:0000313" key="1">
    <source>
        <dbReference type="EMBL" id="MBD0417985.1"/>
    </source>
</evidence>
<reference evidence="1" key="2">
    <citation type="submission" date="2020-09" db="EMBL/GenBank/DDBJ databases">
        <authorList>
            <person name="Luo X."/>
        </authorList>
    </citation>
    <scope>NUCLEOTIDE SEQUENCE</scope>
    <source>
        <strain evidence="1">TRM S81-3</strain>
    </source>
</reference>
<dbReference type="EMBL" id="JACVQF010000055">
    <property type="protein sequence ID" value="MBD0417985.1"/>
    <property type="molecule type" value="Genomic_DNA"/>
</dbReference>
<comment type="caution">
    <text evidence="1">The sequence shown here is derived from an EMBL/GenBank/DDBJ whole genome shotgun (WGS) entry which is preliminary data.</text>
</comment>
<accession>A0A926QNZ3</accession>
<reference evidence="1" key="1">
    <citation type="submission" date="2020-09" db="EMBL/GenBank/DDBJ databases">
        <title>Streptomyces grisecoloratus sp. nov., isolated from cotton soil.</title>
        <authorList>
            <person name="Xing L."/>
        </authorList>
    </citation>
    <scope>NUCLEOTIDE SEQUENCE</scope>
    <source>
        <strain evidence="1">TRM S81-3</strain>
    </source>
</reference>
<proteinExistence type="predicted"/>
<sequence length="48" mass="5328">MATALRTAITAYRTRRGTRSLTQVRFCDAVCRAQAGRRSTELLALSAR</sequence>
<gene>
    <name evidence="1" type="ORF">H0H10_02150</name>
</gene>
<dbReference type="Proteomes" id="UP000621210">
    <property type="component" value="Unassembled WGS sequence"/>
</dbReference>
<protein>
    <submittedName>
        <fullName evidence="1">Uncharacterized protein</fullName>
    </submittedName>
</protein>
<evidence type="ECO:0000313" key="2">
    <source>
        <dbReference type="Proteomes" id="UP000621210"/>
    </source>
</evidence>
<keyword evidence="2" id="KW-1185">Reference proteome</keyword>
<dbReference type="AlphaFoldDB" id="A0A926QNZ3"/>